<evidence type="ECO:0000313" key="3">
    <source>
        <dbReference type="EMBL" id="MDI6103407.1"/>
    </source>
</evidence>
<comment type="caution">
    <text evidence="3">The sequence shown here is derived from an EMBL/GenBank/DDBJ whole genome shotgun (WGS) entry which is preliminary data.</text>
</comment>
<dbReference type="RefSeq" id="WP_282764488.1">
    <property type="nucleotide sequence ID" value="NZ_JASCTH010000025.1"/>
</dbReference>
<keyword evidence="4" id="KW-1185">Reference proteome</keyword>
<feature type="chain" id="PRO_5046626902" evidence="2">
    <location>
        <begin position="24"/>
        <end position="92"/>
    </location>
</feature>
<protein>
    <submittedName>
        <fullName evidence="3">Uncharacterized protein</fullName>
    </submittedName>
</protein>
<dbReference type="Gene3D" id="3.40.50.1820">
    <property type="entry name" value="alpha/beta hydrolase"/>
    <property type="match status" value="1"/>
</dbReference>
<sequence length="92" mass="9311">MRRIVMAALAAMLGTFAAVPAYAEPAGVTTTDVTFAGADGVVLHGTVLTPAHAGTGTRRPGIVMLEGAGNRGREYRSSSPGAGGSRQEGRAR</sequence>
<dbReference type="Proteomes" id="UP001241758">
    <property type="component" value="Unassembled WGS sequence"/>
</dbReference>
<feature type="signal peptide" evidence="2">
    <location>
        <begin position="1"/>
        <end position="23"/>
    </location>
</feature>
<keyword evidence="2" id="KW-0732">Signal</keyword>
<gene>
    <name evidence="3" type="ORF">QLQ12_32840</name>
</gene>
<feature type="region of interest" description="Disordered" evidence="1">
    <location>
        <begin position="67"/>
        <end position="92"/>
    </location>
</feature>
<dbReference type="EMBL" id="JASCTH010000025">
    <property type="protein sequence ID" value="MDI6103407.1"/>
    <property type="molecule type" value="Genomic_DNA"/>
</dbReference>
<evidence type="ECO:0000256" key="2">
    <source>
        <dbReference type="SAM" id="SignalP"/>
    </source>
</evidence>
<reference evidence="3 4" key="1">
    <citation type="submission" date="2023-05" db="EMBL/GenBank/DDBJ databases">
        <title>Actinoplanes sp. NEAU-A12 genome sequencing.</title>
        <authorList>
            <person name="Wang Z.-S."/>
        </authorList>
    </citation>
    <scope>NUCLEOTIDE SEQUENCE [LARGE SCALE GENOMIC DNA]</scope>
    <source>
        <strain evidence="3 4">NEAU-A12</strain>
    </source>
</reference>
<evidence type="ECO:0000313" key="4">
    <source>
        <dbReference type="Proteomes" id="UP001241758"/>
    </source>
</evidence>
<evidence type="ECO:0000256" key="1">
    <source>
        <dbReference type="SAM" id="MobiDB-lite"/>
    </source>
</evidence>
<organism evidence="3 4">
    <name type="scientific">Actinoplanes sandaracinus</name>
    <dbReference type="NCBI Taxonomy" id="3045177"/>
    <lineage>
        <taxon>Bacteria</taxon>
        <taxon>Bacillati</taxon>
        <taxon>Actinomycetota</taxon>
        <taxon>Actinomycetes</taxon>
        <taxon>Micromonosporales</taxon>
        <taxon>Micromonosporaceae</taxon>
        <taxon>Actinoplanes</taxon>
    </lineage>
</organism>
<dbReference type="InterPro" id="IPR029058">
    <property type="entry name" value="AB_hydrolase_fold"/>
</dbReference>
<accession>A0ABT6WUI5</accession>
<dbReference type="SUPFAM" id="SSF53474">
    <property type="entry name" value="alpha/beta-Hydrolases"/>
    <property type="match status" value="1"/>
</dbReference>
<name>A0ABT6WUI5_9ACTN</name>
<proteinExistence type="predicted"/>